<dbReference type="EMBL" id="CP089983">
    <property type="protein sequence ID" value="WXB04016.1"/>
    <property type="molecule type" value="Genomic_DNA"/>
</dbReference>
<proteinExistence type="predicted"/>
<dbReference type="RefSeq" id="WP_394833651.1">
    <property type="nucleotide sequence ID" value="NZ_CP089929.1"/>
</dbReference>
<accession>A0ABZ2L467</accession>
<keyword evidence="2" id="KW-1185">Reference proteome</keyword>
<organism evidence="1 2">
    <name type="scientific">Pendulispora rubella</name>
    <dbReference type="NCBI Taxonomy" id="2741070"/>
    <lineage>
        <taxon>Bacteria</taxon>
        <taxon>Pseudomonadati</taxon>
        <taxon>Myxococcota</taxon>
        <taxon>Myxococcia</taxon>
        <taxon>Myxococcales</taxon>
        <taxon>Sorangiineae</taxon>
        <taxon>Pendulisporaceae</taxon>
        <taxon>Pendulispora</taxon>
    </lineage>
</organism>
<protein>
    <submittedName>
        <fullName evidence="1">Uncharacterized protein</fullName>
    </submittedName>
</protein>
<evidence type="ECO:0000313" key="1">
    <source>
        <dbReference type="EMBL" id="WXB04016.1"/>
    </source>
</evidence>
<name>A0ABZ2L467_9BACT</name>
<reference evidence="1" key="1">
    <citation type="submission" date="2021-12" db="EMBL/GenBank/DDBJ databases">
        <title>Discovery of the Pendulisporaceae a myxobacterial family with distinct sporulation behavior and unique specialized metabolism.</title>
        <authorList>
            <person name="Garcia R."/>
            <person name="Popoff A."/>
            <person name="Bader C.D."/>
            <person name="Loehr J."/>
            <person name="Walesch S."/>
            <person name="Walt C."/>
            <person name="Boldt J."/>
            <person name="Bunk B."/>
            <person name="Haeckl F.J.F.P.J."/>
            <person name="Gunesch A.P."/>
            <person name="Birkelbach J."/>
            <person name="Nuebel U."/>
            <person name="Pietschmann T."/>
            <person name="Bach T."/>
            <person name="Mueller R."/>
        </authorList>
    </citation>
    <scope>NUCLEOTIDE SEQUENCE</scope>
    <source>
        <strain evidence="1">MSr11367</strain>
    </source>
</reference>
<evidence type="ECO:0000313" key="2">
    <source>
        <dbReference type="Proteomes" id="UP001374803"/>
    </source>
</evidence>
<gene>
    <name evidence="1" type="ORF">LVJ94_44810</name>
</gene>
<dbReference type="Proteomes" id="UP001374803">
    <property type="component" value="Chromosome"/>
</dbReference>
<sequence>MTTRQKNAIVLVLAVLGTVAALYFMEKDRNASEPAGARVLAAIPADTFLLATIDVAPLRHSPLVEPLKALGATGMGKDLQSQCGFDPIERLDTLAVALPEAEGSGDFGIASAGPLTQEELLTCARTLMHARGANLGTRKAAGFVLAEDTGILGGVYGKLAVRDSGPFLLAREPWLSAMMDAWARKKPRVETNARHMDLRKTLEASGGGAGKPAVLLTALLPLKLRDRLKREMSGEVPNTAMLGVLGVEAAGMAVTMSSPSVLDFAAELRCDTPQACTEVRDLITKKRDEWAADVRVRLIGLGGVLQGLTVEANGTRVSARTRIATDDARRLIERALDLSRAGSNVANATTGTKAAPAQKDAGAR</sequence>